<feature type="domain" description="Zinc-ribbon 15" evidence="1">
    <location>
        <begin position="21"/>
        <end position="116"/>
    </location>
</feature>
<name>A0A926DDL6_9FIRM</name>
<dbReference type="InterPro" id="IPR053281">
    <property type="entry name" value="Double_zinc_ribbon"/>
</dbReference>
<comment type="caution">
    <text evidence="2">The sequence shown here is derived from an EMBL/GenBank/DDBJ whole genome shotgun (WGS) entry which is preliminary data.</text>
</comment>
<reference evidence="2" key="1">
    <citation type="submission" date="2020-08" db="EMBL/GenBank/DDBJ databases">
        <title>Genome public.</title>
        <authorList>
            <person name="Liu C."/>
            <person name="Sun Q."/>
        </authorList>
    </citation>
    <scope>NUCLEOTIDE SEQUENCE</scope>
    <source>
        <strain evidence="2">BX7</strain>
    </source>
</reference>
<accession>A0A926DDL6</accession>
<dbReference type="Gene3D" id="2.20.20.30">
    <property type="entry name" value="reverse gyrase domain"/>
    <property type="match status" value="1"/>
</dbReference>
<dbReference type="PANTHER" id="PTHR36718">
    <property type="entry name" value="OS05G0435400 PROTEIN"/>
    <property type="match status" value="1"/>
</dbReference>
<evidence type="ECO:0000313" key="3">
    <source>
        <dbReference type="Proteomes" id="UP000620366"/>
    </source>
</evidence>
<dbReference type="RefSeq" id="WP_249299598.1">
    <property type="nucleotide sequence ID" value="NZ_JACRSP010000002.1"/>
</dbReference>
<dbReference type="EMBL" id="JACRSP010000002">
    <property type="protein sequence ID" value="MBC8535854.1"/>
    <property type="molecule type" value="Genomic_DNA"/>
</dbReference>
<sequence length="119" mass="13606">MFFFFGILPGEKVIPLEGLLACPRCGRLTRVELVVHYQRLSLFFIPLFTWGRHYFVRMSCCGAACEIDSRIGRRMERGEQTTLDGVELHFSGPTVRRCQNCGYETTEDFSFCPRCGGPL</sequence>
<dbReference type="PANTHER" id="PTHR36718:SF1">
    <property type="entry name" value="DOUBLE ZINC RIBBON PROTEIN MJ0416"/>
    <property type="match status" value="1"/>
</dbReference>
<protein>
    <submittedName>
        <fullName evidence="2">Zinc ribbon domain-containing protein</fullName>
    </submittedName>
</protein>
<dbReference type="Proteomes" id="UP000620366">
    <property type="component" value="Unassembled WGS sequence"/>
</dbReference>
<keyword evidence="3" id="KW-1185">Reference proteome</keyword>
<evidence type="ECO:0000259" key="1">
    <source>
        <dbReference type="Pfam" id="PF17032"/>
    </source>
</evidence>
<dbReference type="AlphaFoldDB" id="A0A926DDL6"/>
<dbReference type="InterPro" id="IPR031493">
    <property type="entry name" value="Zinc_ribbon_15"/>
</dbReference>
<dbReference type="Pfam" id="PF17032">
    <property type="entry name" value="Zn_ribbon_15"/>
    <property type="match status" value="1"/>
</dbReference>
<gene>
    <name evidence="2" type="ORF">H8695_04005</name>
</gene>
<proteinExistence type="predicted"/>
<organism evidence="2 3">
    <name type="scientific">Feifania hominis</name>
    <dbReference type="NCBI Taxonomy" id="2763660"/>
    <lineage>
        <taxon>Bacteria</taxon>
        <taxon>Bacillati</taxon>
        <taxon>Bacillota</taxon>
        <taxon>Clostridia</taxon>
        <taxon>Eubacteriales</taxon>
        <taxon>Feifaniaceae</taxon>
        <taxon>Feifania</taxon>
    </lineage>
</organism>
<evidence type="ECO:0000313" key="2">
    <source>
        <dbReference type="EMBL" id="MBC8535854.1"/>
    </source>
</evidence>